<comment type="function">
    <text evidence="1">Component of the nexin-dynein regulatory complex (N-DRC), a key regulator of ciliary/flagellar motility which maintains the alignment and integrity of the distal axoneme and regulates microtubule sliding in motile axonemes.</text>
</comment>
<evidence type="ECO:0000313" key="12">
    <source>
        <dbReference type="EMBL" id="CAI8041860.1"/>
    </source>
</evidence>
<feature type="compositionally biased region" description="Basic residues" evidence="11">
    <location>
        <begin position="421"/>
        <end position="453"/>
    </location>
</feature>
<dbReference type="InterPro" id="IPR042815">
    <property type="entry name" value="DRC10"/>
</dbReference>
<evidence type="ECO:0000256" key="1">
    <source>
        <dbReference type="ARBA" id="ARBA00003029"/>
    </source>
</evidence>
<keyword evidence="9" id="KW-0966">Cell projection</keyword>
<dbReference type="PANTHER" id="PTHR31598:SF1">
    <property type="entry name" value="DYNEIN REGULATORY COMPLEX PROTEIN 10"/>
    <property type="match status" value="1"/>
</dbReference>
<organism evidence="12 13">
    <name type="scientific">Geodia barretti</name>
    <name type="common">Barrett's horny sponge</name>
    <dbReference type="NCBI Taxonomy" id="519541"/>
    <lineage>
        <taxon>Eukaryota</taxon>
        <taxon>Metazoa</taxon>
        <taxon>Porifera</taxon>
        <taxon>Demospongiae</taxon>
        <taxon>Heteroscleromorpha</taxon>
        <taxon>Tetractinellida</taxon>
        <taxon>Astrophorina</taxon>
        <taxon>Geodiidae</taxon>
        <taxon>Geodia</taxon>
    </lineage>
</organism>
<evidence type="ECO:0000256" key="3">
    <source>
        <dbReference type="ARBA" id="ARBA00009071"/>
    </source>
</evidence>
<feature type="region of interest" description="Disordered" evidence="11">
    <location>
        <begin position="399"/>
        <end position="453"/>
    </location>
</feature>
<feature type="region of interest" description="Disordered" evidence="11">
    <location>
        <begin position="280"/>
        <end position="333"/>
    </location>
</feature>
<feature type="compositionally biased region" description="Polar residues" evidence="11">
    <location>
        <begin position="291"/>
        <end position="303"/>
    </location>
</feature>
<protein>
    <recommendedName>
        <fullName evidence="4">Dynein regulatory complex protein 10</fullName>
    </recommendedName>
</protein>
<evidence type="ECO:0000256" key="9">
    <source>
        <dbReference type="ARBA" id="ARBA00023273"/>
    </source>
</evidence>
<keyword evidence="13" id="KW-1185">Reference proteome</keyword>
<feature type="compositionally biased region" description="Basic and acidic residues" evidence="11">
    <location>
        <begin position="280"/>
        <end position="290"/>
    </location>
</feature>
<dbReference type="CDD" id="cd23767">
    <property type="entry name" value="IQCD"/>
    <property type="match status" value="1"/>
</dbReference>
<proteinExistence type="inferred from homology"/>
<feature type="compositionally biased region" description="Basic and acidic residues" evidence="11">
    <location>
        <begin position="399"/>
        <end position="413"/>
    </location>
</feature>
<feature type="coiled-coil region" evidence="10">
    <location>
        <begin position="224"/>
        <end position="258"/>
    </location>
</feature>
<gene>
    <name evidence="12" type="ORF">GBAR_LOCUS23231</name>
</gene>
<evidence type="ECO:0000256" key="6">
    <source>
        <dbReference type="ARBA" id="ARBA00022846"/>
    </source>
</evidence>
<comment type="subcellular location">
    <subcellularLocation>
        <location evidence="2">Cytoplasm</location>
        <location evidence="2">Cytoskeleton</location>
        <location evidence="2">Flagellum axoneme</location>
    </subcellularLocation>
</comment>
<evidence type="ECO:0000313" key="13">
    <source>
        <dbReference type="Proteomes" id="UP001174909"/>
    </source>
</evidence>
<evidence type="ECO:0000256" key="10">
    <source>
        <dbReference type="SAM" id="Coils"/>
    </source>
</evidence>
<comment type="caution">
    <text evidence="12">The sequence shown here is derived from an EMBL/GenBank/DDBJ whole genome shotgun (WGS) entry which is preliminary data.</text>
</comment>
<evidence type="ECO:0000256" key="7">
    <source>
        <dbReference type="ARBA" id="ARBA00023069"/>
    </source>
</evidence>
<dbReference type="Proteomes" id="UP001174909">
    <property type="component" value="Unassembled WGS sequence"/>
</dbReference>
<keyword evidence="5" id="KW-0963">Cytoplasm</keyword>
<reference evidence="12" key="1">
    <citation type="submission" date="2023-03" db="EMBL/GenBank/DDBJ databases">
        <authorList>
            <person name="Steffen K."/>
            <person name="Cardenas P."/>
        </authorList>
    </citation>
    <scope>NUCLEOTIDE SEQUENCE</scope>
</reference>
<comment type="similarity">
    <text evidence="3">Belongs to the DRC10 family.</text>
</comment>
<name>A0AA35X886_GEOBA</name>
<accession>A0AA35X886</accession>
<evidence type="ECO:0000256" key="5">
    <source>
        <dbReference type="ARBA" id="ARBA00022490"/>
    </source>
</evidence>
<evidence type="ECO:0000256" key="8">
    <source>
        <dbReference type="ARBA" id="ARBA00023212"/>
    </source>
</evidence>
<keyword evidence="8" id="KW-0206">Cytoskeleton</keyword>
<keyword evidence="10" id="KW-0175">Coiled coil</keyword>
<sequence>MATAADHPLLLHPGKAPTQLRFRSRAVGSAETPLSSITPHDDPLRILAPAQKKLNTIDSQRVLAIVNDTSRRLESALIIPSLVAVEHHLSVPLGSELMSLLQEYKGAISELSTLQKTIEGSSSLLACSFPSNCSSVKSAELESGLLPVSSMEERRLHCLRNTIRHCVKSILRALSTNPSILQGVHREKVLSHAKLMEGFQGLCSVSNEMLLTTRTEEVKRKEHLQLVAARRLSMEENINKLEAELTVAQSQKDKEVSEKRSQINQLRGTVMSVATAAQDTARKIHSEAKKQQSQAETAHSTTKTKLEEEIGSVKKQLQDSVAEDKEREQETRKKTFKRELEVENWIKKYDEEMGEKQDELEMLEEQFTEEKKQLKELEEKLGILKLKYDAAIKEQEEARLKAEQEAQERERKTKAASRIQRCWRAHHKRKLEAKLAQKGKKKGKGKGKGKKKN</sequence>
<keyword evidence="6" id="KW-0282">Flagellum</keyword>
<dbReference type="EMBL" id="CASHTH010003217">
    <property type="protein sequence ID" value="CAI8041860.1"/>
    <property type="molecule type" value="Genomic_DNA"/>
</dbReference>
<dbReference type="PROSITE" id="PS50096">
    <property type="entry name" value="IQ"/>
    <property type="match status" value="1"/>
</dbReference>
<evidence type="ECO:0000256" key="11">
    <source>
        <dbReference type="SAM" id="MobiDB-lite"/>
    </source>
</evidence>
<keyword evidence="7" id="KW-0969">Cilium</keyword>
<evidence type="ECO:0000256" key="2">
    <source>
        <dbReference type="ARBA" id="ARBA00004611"/>
    </source>
</evidence>
<dbReference type="PANTHER" id="PTHR31598">
    <property type="entry name" value="IQ DOMAIN-CONTAINING PROTEIN D"/>
    <property type="match status" value="1"/>
</dbReference>
<dbReference type="AlphaFoldDB" id="A0AA35X886"/>
<evidence type="ECO:0000256" key="4">
    <source>
        <dbReference type="ARBA" id="ARBA00021752"/>
    </source>
</evidence>
<feature type="compositionally biased region" description="Basic and acidic residues" evidence="11">
    <location>
        <begin position="322"/>
        <end position="333"/>
    </location>
</feature>